<keyword evidence="3" id="KW-1185">Reference proteome</keyword>
<comment type="caution">
    <text evidence="2">The sequence shown here is derived from an EMBL/GenBank/DDBJ whole genome shotgun (WGS) entry which is preliminary data.</text>
</comment>
<protein>
    <submittedName>
        <fullName evidence="2">Uncharacterized protein</fullName>
    </submittedName>
</protein>
<gene>
    <name evidence="2" type="ORF">FB558_3758</name>
</gene>
<accession>A0A543DPE0</accession>
<dbReference type="AlphaFoldDB" id="A0A543DPE0"/>
<proteinExistence type="predicted"/>
<reference evidence="2 3" key="1">
    <citation type="submission" date="2019-06" db="EMBL/GenBank/DDBJ databases">
        <title>Sequencing the genomes of 1000 actinobacteria strains.</title>
        <authorList>
            <person name="Klenk H.-P."/>
        </authorList>
    </citation>
    <scope>NUCLEOTIDE SEQUENCE [LARGE SCALE GENOMIC DNA]</scope>
    <source>
        <strain evidence="2 3">DSM 45301</strain>
    </source>
</reference>
<dbReference type="EMBL" id="VFPA01000002">
    <property type="protein sequence ID" value="TQM11204.1"/>
    <property type="molecule type" value="Genomic_DNA"/>
</dbReference>
<evidence type="ECO:0000313" key="2">
    <source>
        <dbReference type="EMBL" id="TQM11204.1"/>
    </source>
</evidence>
<feature type="region of interest" description="Disordered" evidence="1">
    <location>
        <begin position="16"/>
        <end position="122"/>
    </location>
</feature>
<feature type="compositionally biased region" description="Basic and acidic residues" evidence="1">
    <location>
        <begin position="44"/>
        <end position="77"/>
    </location>
</feature>
<name>A0A543DPE0_9PSEU</name>
<dbReference type="Proteomes" id="UP000315677">
    <property type="component" value="Unassembled WGS sequence"/>
</dbReference>
<evidence type="ECO:0000313" key="3">
    <source>
        <dbReference type="Proteomes" id="UP000315677"/>
    </source>
</evidence>
<feature type="compositionally biased region" description="Basic and acidic residues" evidence="1">
    <location>
        <begin position="100"/>
        <end position="110"/>
    </location>
</feature>
<organism evidence="2 3">
    <name type="scientific">Pseudonocardia kunmingensis</name>
    <dbReference type="NCBI Taxonomy" id="630975"/>
    <lineage>
        <taxon>Bacteria</taxon>
        <taxon>Bacillati</taxon>
        <taxon>Actinomycetota</taxon>
        <taxon>Actinomycetes</taxon>
        <taxon>Pseudonocardiales</taxon>
        <taxon>Pseudonocardiaceae</taxon>
        <taxon>Pseudonocardia</taxon>
    </lineage>
</organism>
<sequence>MSHRRSLLCRELPERRVGGALGPVVTEGDPLGRLHGEGGVGRDLLGERDSGVEHSGRRHDLVDQAQREGPRRVDRLAGEQQLEPDSVWQLGGQAEGSPGPRDEAAPHLRQSEGGGLGRDDEIAGQRDLGATAHGGAVDGGDRRLADVVADVPREAPPLPPFSLGDDPLAAHDRLEVGAGTEGLVACAGEHHRADVDVAIGLLHRVPDPEADRFVHGVAGFRAVDRDDQDMVAALHQHGFGGDRARLAHKDSSSAGQWSVGKPSPSKTKGYLIWLILLELIACAH</sequence>
<evidence type="ECO:0000256" key="1">
    <source>
        <dbReference type="SAM" id="MobiDB-lite"/>
    </source>
</evidence>